<dbReference type="Gene3D" id="3.90.1590.10">
    <property type="entry name" value="glutathione-dependent formaldehyde- activating enzyme (gfa)"/>
    <property type="match status" value="1"/>
</dbReference>
<gene>
    <name evidence="6" type="ORF">AS156_22775</name>
</gene>
<dbReference type="InterPro" id="IPR011057">
    <property type="entry name" value="Mss4-like_sf"/>
</dbReference>
<sequence>MKVAGGCYCGKVRYEAEGEPMMAAQCHCRECQYITGGGPNMFMAMPIAGFKYTASEPKQFTRQDLKRAVTREFCPECGTHLVTKAPGLPAAILKVGTLDDPKLFNPKVAIYTCDIQSFHHVPEGMPAFEKLPAR</sequence>
<evidence type="ECO:0000313" key="7">
    <source>
        <dbReference type="Proteomes" id="UP000057737"/>
    </source>
</evidence>
<dbReference type="PANTHER" id="PTHR33337">
    <property type="entry name" value="GFA DOMAIN-CONTAINING PROTEIN"/>
    <property type="match status" value="1"/>
</dbReference>
<keyword evidence="3" id="KW-0862">Zinc</keyword>
<evidence type="ECO:0000256" key="2">
    <source>
        <dbReference type="ARBA" id="ARBA00022723"/>
    </source>
</evidence>
<reference evidence="6 7" key="1">
    <citation type="submission" date="2015-11" db="EMBL/GenBank/DDBJ databases">
        <title>Draft Genome Sequence of the Strain BR 10303 (Bradyrhizobium sp.) isolated from nodules of Centrolobium paraense.</title>
        <authorList>
            <person name="Zelli J.E."/>
            <person name="Simoes-Araujo J.L."/>
            <person name="Barauna A.C."/>
            <person name="Silva K."/>
        </authorList>
    </citation>
    <scope>NUCLEOTIDE SEQUENCE [LARGE SCALE GENOMIC DNA]</scope>
    <source>
        <strain evidence="6 7">BR 10303</strain>
    </source>
</reference>
<keyword evidence="7" id="KW-1185">Reference proteome</keyword>
<evidence type="ECO:0000313" key="6">
    <source>
        <dbReference type="EMBL" id="KWV45856.1"/>
    </source>
</evidence>
<dbReference type="GO" id="GO:0046872">
    <property type="term" value="F:metal ion binding"/>
    <property type="evidence" value="ECO:0007669"/>
    <property type="project" value="UniProtKB-KW"/>
</dbReference>
<dbReference type="InterPro" id="IPR006913">
    <property type="entry name" value="CENP-V/GFA"/>
</dbReference>
<dbReference type="OrthoDB" id="7186766at2"/>
<dbReference type="SUPFAM" id="SSF51316">
    <property type="entry name" value="Mss4-like"/>
    <property type="match status" value="1"/>
</dbReference>
<keyword evidence="4" id="KW-0456">Lyase</keyword>
<dbReference type="PANTHER" id="PTHR33337:SF40">
    <property type="entry name" value="CENP-V_GFA DOMAIN-CONTAINING PROTEIN-RELATED"/>
    <property type="match status" value="1"/>
</dbReference>
<evidence type="ECO:0000259" key="5">
    <source>
        <dbReference type="PROSITE" id="PS51891"/>
    </source>
</evidence>
<evidence type="ECO:0000256" key="3">
    <source>
        <dbReference type="ARBA" id="ARBA00022833"/>
    </source>
</evidence>
<dbReference type="Proteomes" id="UP000057737">
    <property type="component" value="Unassembled WGS sequence"/>
</dbReference>
<dbReference type="PROSITE" id="PS51891">
    <property type="entry name" value="CENP_V_GFA"/>
    <property type="match status" value="1"/>
</dbReference>
<evidence type="ECO:0000256" key="1">
    <source>
        <dbReference type="ARBA" id="ARBA00005495"/>
    </source>
</evidence>
<name>A0A109JBK8_9BRAD</name>
<dbReference type="GO" id="GO:0016846">
    <property type="term" value="F:carbon-sulfur lyase activity"/>
    <property type="evidence" value="ECO:0007669"/>
    <property type="project" value="InterPro"/>
</dbReference>
<accession>A0A109JBK8</accession>
<comment type="similarity">
    <text evidence="1">Belongs to the Gfa family.</text>
</comment>
<comment type="caution">
    <text evidence="6">The sequence shown here is derived from an EMBL/GenBank/DDBJ whole genome shotgun (WGS) entry which is preliminary data.</text>
</comment>
<dbReference type="EMBL" id="LNCU01000120">
    <property type="protein sequence ID" value="KWV45856.1"/>
    <property type="molecule type" value="Genomic_DNA"/>
</dbReference>
<dbReference type="RefSeq" id="WP_066514986.1">
    <property type="nucleotide sequence ID" value="NZ_LNCU01000120.1"/>
</dbReference>
<keyword evidence="2" id="KW-0479">Metal-binding</keyword>
<organism evidence="6 7">
    <name type="scientific">Bradyrhizobium macuxiense</name>
    <dbReference type="NCBI Taxonomy" id="1755647"/>
    <lineage>
        <taxon>Bacteria</taxon>
        <taxon>Pseudomonadati</taxon>
        <taxon>Pseudomonadota</taxon>
        <taxon>Alphaproteobacteria</taxon>
        <taxon>Hyphomicrobiales</taxon>
        <taxon>Nitrobacteraceae</taxon>
        <taxon>Bradyrhizobium</taxon>
    </lineage>
</organism>
<protein>
    <recommendedName>
        <fullName evidence="5">CENP-V/GFA domain-containing protein</fullName>
    </recommendedName>
</protein>
<proteinExistence type="inferred from homology"/>
<feature type="domain" description="CENP-V/GFA" evidence="5">
    <location>
        <begin position="3"/>
        <end position="129"/>
    </location>
</feature>
<dbReference type="Pfam" id="PF04828">
    <property type="entry name" value="GFA"/>
    <property type="match status" value="1"/>
</dbReference>
<dbReference type="AlphaFoldDB" id="A0A109JBK8"/>
<evidence type="ECO:0000256" key="4">
    <source>
        <dbReference type="ARBA" id="ARBA00023239"/>
    </source>
</evidence>